<dbReference type="SUPFAM" id="SSF116726">
    <property type="entry name" value="TrkA C-terminal domain-like"/>
    <property type="match status" value="2"/>
</dbReference>
<evidence type="ECO:0000256" key="7">
    <source>
        <dbReference type="ARBA" id="ARBA00023136"/>
    </source>
</evidence>
<dbReference type="GO" id="GO:0005886">
    <property type="term" value="C:plasma membrane"/>
    <property type="evidence" value="ECO:0007669"/>
    <property type="project" value="UniProtKB-SubCell"/>
</dbReference>
<feature type="transmembrane region" description="Helical" evidence="8">
    <location>
        <begin position="463"/>
        <end position="484"/>
    </location>
</feature>
<evidence type="ECO:0000256" key="3">
    <source>
        <dbReference type="ARBA" id="ARBA00022448"/>
    </source>
</evidence>
<dbReference type="NCBIfam" id="TIGR01625">
    <property type="entry name" value="YidE_YbjL_dupl"/>
    <property type="match status" value="1"/>
</dbReference>
<evidence type="ECO:0000313" key="11">
    <source>
        <dbReference type="Proteomes" id="UP000547510"/>
    </source>
</evidence>
<organism evidence="10 11">
    <name type="scientific">Saccharothrix tamanrassetensis</name>
    <dbReference type="NCBI Taxonomy" id="1051531"/>
    <lineage>
        <taxon>Bacteria</taxon>
        <taxon>Bacillati</taxon>
        <taxon>Actinomycetota</taxon>
        <taxon>Actinomycetes</taxon>
        <taxon>Pseudonocardiales</taxon>
        <taxon>Pseudonocardiaceae</taxon>
        <taxon>Saccharothrix</taxon>
    </lineage>
</organism>
<keyword evidence="4" id="KW-1003">Cell membrane</keyword>
<dbReference type="InterPro" id="IPR050144">
    <property type="entry name" value="AAE_transporter"/>
</dbReference>
<evidence type="ECO:0000313" key="10">
    <source>
        <dbReference type="EMBL" id="MBB5953648.1"/>
    </source>
</evidence>
<evidence type="ECO:0000256" key="2">
    <source>
        <dbReference type="ARBA" id="ARBA00009854"/>
    </source>
</evidence>
<dbReference type="Proteomes" id="UP000547510">
    <property type="component" value="Unassembled WGS sequence"/>
</dbReference>
<evidence type="ECO:0000256" key="5">
    <source>
        <dbReference type="ARBA" id="ARBA00022692"/>
    </source>
</evidence>
<keyword evidence="7 8" id="KW-0472">Membrane</keyword>
<dbReference type="Pfam" id="PF06826">
    <property type="entry name" value="Asp-Al_Ex"/>
    <property type="match status" value="2"/>
</dbReference>
<evidence type="ECO:0000256" key="6">
    <source>
        <dbReference type="ARBA" id="ARBA00022989"/>
    </source>
</evidence>
<gene>
    <name evidence="10" type="ORF">FHS29_000218</name>
</gene>
<proteinExistence type="inferred from homology"/>
<evidence type="ECO:0000256" key="4">
    <source>
        <dbReference type="ARBA" id="ARBA00022475"/>
    </source>
</evidence>
<feature type="transmembrane region" description="Helical" evidence="8">
    <location>
        <begin position="496"/>
        <end position="518"/>
    </location>
</feature>
<comment type="subcellular location">
    <subcellularLocation>
        <location evidence="1">Cell membrane</location>
        <topology evidence="1">Multi-pass membrane protein</topology>
    </subcellularLocation>
</comment>
<feature type="transmembrane region" description="Helical" evidence="8">
    <location>
        <begin position="161"/>
        <end position="184"/>
    </location>
</feature>
<accession>A0A841CBV1</accession>
<feature type="transmembrane region" description="Helical" evidence="8">
    <location>
        <begin position="439"/>
        <end position="457"/>
    </location>
</feature>
<evidence type="ECO:0000256" key="8">
    <source>
        <dbReference type="SAM" id="Phobius"/>
    </source>
</evidence>
<keyword evidence="6 8" id="KW-1133">Transmembrane helix</keyword>
<feature type="transmembrane region" description="Helical" evidence="8">
    <location>
        <begin position="34"/>
        <end position="56"/>
    </location>
</feature>
<evidence type="ECO:0000259" key="9">
    <source>
        <dbReference type="PROSITE" id="PS51202"/>
    </source>
</evidence>
<dbReference type="InterPro" id="IPR022457">
    <property type="entry name" value="Asp_Ala_antiprt"/>
</dbReference>
<evidence type="ECO:0000256" key="1">
    <source>
        <dbReference type="ARBA" id="ARBA00004651"/>
    </source>
</evidence>
<keyword evidence="5 8" id="KW-0812">Transmembrane</keyword>
<dbReference type="GO" id="GO:0006813">
    <property type="term" value="P:potassium ion transport"/>
    <property type="evidence" value="ECO:0007669"/>
    <property type="project" value="InterPro"/>
</dbReference>
<keyword evidence="11" id="KW-1185">Reference proteome</keyword>
<protein>
    <submittedName>
        <fullName evidence="10">Aspartate-alanine antiporter</fullName>
    </submittedName>
</protein>
<sequence length="551" mass="56394">MDWLRHLLQATPEIALFVCLALGYLLGKLRVGPIQLGGVCGTLIVALVVGLLGVSLDDQVRTIAFALFIFALGFGGGPQFFANLNRSGLKLGVLSLVEAVTVVVLVLSLASLLDLDVGTASGILAGAATESAVVGTSTEAIGKLGLPGEASAALAGNVATAYTVCYLFGLITIVLFTSGLAPALMRIDLRESSRGLLHRLGGGDDEPGTSPALPGLVGRAYRVEQAAGWTVARLEAELPARATVERVSRGGAEPSVGPDLVLAAGDLIVVVGERAALIDAESRIGPERTRPESLGKTTLETREVVVTSADRPLGELRTRGVFPTSLARGDHRMPLADRTQVRRGDVVTLVGRPADLDGATERIGYAVPRTIATDFVFLGLGVTLGMLIGKLTVHLGSVPLSLGTGGGALVSGLVFGWFRSRHRAIGSFPPAAATLTKDLGLATFIAATGLAAAPQAGPLLAEYGVMLPFAGIGMVLVPALLSLYVGRKLLGIEPPILIGAIAGQQCSTPAISAVTGVAGNSVPLIGYTVTYAISSILLPLTGPVVVGLIGS</sequence>
<comment type="similarity">
    <text evidence="2">Belongs to the AAE transporter (TC 2.A.81) family.</text>
</comment>
<feature type="transmembrane region" description="Helical" evidence="8">
    <location>
        <begin position="93"/>
        <end position="113"/>
    </location>
</feature>
<dbReference type="AlphaFoldDB" id="A0A841CBV1"/>
<reference evidence="10 11" key="1">
    <citation type="submission" date="2020-08" db="EMBL/GenBank/DDBJ databases">
        <title>Genomic Encyclopedia of Type Strains, Phase III (KMG-III): the genomes of soil and plant-associated and newly described type strains.</title>
        <authorList>
            <person name="Whitman W."/>
        </authorList>
    </citation>
    <scope>NUCLEOTIDE SEQUENCE [LARGE SCALE GENOMIC DNA]</scope>
    <source>
        <strain evidence="10 11">CECT 8640</strain>
    </source>
</reference>
<dbReference type="InterPro" id="IPR006037">
    <property type="entry name" value="RCK_C"/>
</dbReference>
<dbReference type="Pfam" id="PF02080">
    <property type="entry name" value="TrkA_C"/>
    <property type="match status" value="1"/>
</dbReference>
<feature type="transmembrane region" description="Helical" evidence="8">
    <location>
        <begin position="524"/>
        <end position="549"/>
    </location>
</feature>
<dbReference type="EMBL" id="JACHJN010000001">
    <property type="protein sequence ID" value="MBB5953648.1"/>
    <property type="molecule type" value="Genomic_DNA"/>
</dbReference>
<comment type="caution">
    <text evidence="10">The sequence shown here is derived from an EMBL/GenBank/DDBJ whole genome shotgun (WGS) entry which is preliminary data.</text>
</comment>
<feature type="transmembrane region" description="Helical" evidence="8">
    <location>
        <begin position="371"/>
        <end position="388"/>
    </location>
</feature>
<dbReference type="RefSeq" id="WP_184687352.1">
    <property type="nucleotide sequence ID" value="NZ_JACHJN010000001.1"/>
</dbReference>
<dbReference type="NCBIfam" id="TIGR03802">
    <property type="entry name" value="Asp_Ala_antiprt"/>
    <property type="match status" value="1"/>
</dbReference>
<feature type="domain" description="RCK C-terminal" evidence="9">
    <location>
        <begin position="206"/>
        <end position="287"/>
    </location>
</feature>
<dbReference type="PANTHER" id="PTHR30445">
    <property type="entry name" value="K(+)_H(+) ANTIPORTER SUBUNIT KHTT"/>
    <property type="match status" value="1"/>
</dbReference>
<dbReference type="PROSITE" id="PS51202">
    <property type="entry name" value="RCK_C"/>
    <property type="match status" value="1"/>
</dbReference>
<dbReference type="GO" id="GO:0008324">
    <property type="term" value="F:monoatomic cation transmembrane transporter activity"/>
    <property type="evidence" value="ECO:0007669"/>
    <property type="project" value="InterPro"/>
</dbReference>
<dbReference type="InterPro" id="IPR036721">
    <property type="entry name" value="RCK_C_sf"/>
</dbReference>
<name>A0A841CBV1_9PSEU</name>
<feature type="transmembrane region" description="Helical" evidence="8">
    <location>
        <begin position="62"/>
        <end position="81"/>
    </location>
</feature>
<dbReference type="InterPro" id="IPR006512">
    <property type="entry name" value="YidE_YbjL"/>
</dbReference>
<dbReference type="PANTHER" id="PTHR30445:SF9">
    <property type="match status" value="1"/>
</dbReference>
<keyword evidence="3" id="KW-0813">Transport</keyword>
<feature type="transmembrane region" description="Helical" evidence="8">
    <location>
        <begin position="6"/>
        <end position="27"/>
    </location>
</feature>
<feature type="transmembrane region" description="Helical" evidence="8">
    <location>
        <begin position="400"/>
        <end position="418"/>
    </location>
</feature>